<evidence type="ECO:0000256" key="2">
    <source>
        <dbReference type="ARBA" id="ARBA00023242"/>
    </source>
</evidence>
<dbReference type="EMBL" id="KZ819202">
    <property type="protein sequence ID" value="PWY97836.1"/>
    <property type="molecule type" value="Genomic_DNA"/>
</dbReference>
<dbReference type="PANTHER" id="PTHR13495:SF0">
    <property type="entry name" value="PSME3-INTERACTING PROTEIN"/>
    <property type="match status" value="1"/>
</dbReference>
<feature type="compositionally biased region" description="Basic and acidic residues" evidence="3">
    <location>
        <begin position="87"/>
        <end position="106"/>
    </location>
</feature>
<dbReference type="STRING" id="1882483.A0A317XHX1"/>
<gene>
    <name evidence="5" type="ORF">BCV70DRAFT_153451</name>
</gene>
<dbReference type="PANTHER" id="PTHR13495">
    <property type="entry name" value="NEFA-INTERACTING NUCLEAR PROTEIN NIP30"/>
    <property type="match status" value="1"/>
</dbReference>
<proteinExistence type="predicted"/>
<evidence type="ECO:0000259" key="4">
    <source>
        <dbReference type="Pfam" id="PF10187"/>
    </source>
</evidence>
<protein>
    <recommendedName>
        <fullName evidence="4">FAM192A/Fyv6 N-terminal domain-containing protein</fullName>
    </recommendedName>
</protein>
<feature type="non-terminal residue" evidence="5">
    <location>
        <position position="106"/>
    </location>
</feature>
<feature type="region of interest" description="Disordered" evidence="3">
    <location>
        <begin position="80"/>
        <end position="106"/>
    </location>
</feature>
<keyword evidence="6" id="KW-1185">Reference proteome</keyword>
<evidence type="ECO:0000313" key="6">
    <source>
        <dbReference type="Proteomes" id="UP000246740"/>
    </source>
</evidence>
<comment type="subcellular location">
    <subcellularLocation>
        <location evidence="1">Nucleus</location>
    </subcellularLocation>
</comment>
<name>A0A317XHX1_9BASI</name>
<reference evidence="5 6" key="1">
    <citation type="journal article" date="2018" name="Mol. Biol. Evol.">
        <title>Broad Genomic Sampling Reveals a Smut Pathogenic Ancestry of the Fungal Clade Ustilaginomycotina.</title>
        <authorList>
            <person name="Kijpornyongpan T."/>
            <person name="Mondo S.J."/>
            <person name="Barry K."/>
            <person name="Sandor L."/>
            <person name="Lee J."/>
            <person name="Lipzen A."/>
            <person name="Pangilinan J."/>
            <person name="LaButti K."/>
            <person name="Hainaut M."/>
            <person name="Henrissat B."/>
            <person name="Grigoriev I.V."/>
            <person name="Spatafora J.W."/>
            <person name="Aime M.C."/>
        </authorList>
    </citation>
    <scope>NUCLEOTIDE SEQUENCE [LARGE SCALE GENOMIC DNA]</scope>
    <source>
        <strain evidence="5 6">MCA 3645</strain>
    </source>
</reference>
<dbReference type="OrthoDB" id="75720at2759"/>
<evidence type="ECO:0000256" key="1">
    <source>
        <dbReference type="ARBA" id="ARBA00004123"/>
    </source>
</evidence>
<dbReference type="InterPro" id="IPR019331">
    <property type="entry name" value="FAM192A/Fyv6_N"/>
</dbReference>
<accession>A0A317XHX1</accession>
<keyword evidence="2" id="KW-0539">Nucleus</keyword>
<feature type="domain" description="FAM192A/Fyv6 N-terminal" evidence="4">
    <location>
        <begin position="5"/>
        <end position="106"/>
    </location>
</feature>
<feature type="region of interest" description="Disordered" evidence="3">
    <location>
        <begin position="1"/>
        <end position="42"/>
    </location>
</feature>
<sequence>VSSRFVSQTELDEAAANRASSSSTTNNGAPGAAKEEEEYDPRSLYERLQAHKQAKDEKYDEMFKLSNQFRGIDEGESEFLSQVAQQKKQEEDEKRRLDYDQLKAFR</sequence>
<dbReference type="AlphaFoldDB" id="A0A317XHX1"/>
<evidence type="ECO:0000313" key="5">
    <source>
        <dbReference type="EMBL" id="PWY97836.1"/>
    </source>
</evidence>
<dbReference type="Pfam" id="PF10187">
    <property type="entry name" value="FAM192A_Fyv6_N"/>
    <property type="match status" value="1"/>
</dbReference>
<organism evidence="5 6">
    <name type="scientific">Testicularia cyperi</name>
    <dbReference type="NCBI Taxonomy" id="1882483"/>
    <lineage>
        <taxon>Eukaryota</taxon>
        <taxon>Fungi</taxon>
        <taxon>Dikarya</taxon>
        <taxon>Basidiomycota</taxon>
        <taxon>Ustilaginomycotina</taxon>
        <taxon>Ustilaginomycetes</taxon>
        <taxon>Ustilaginales</taxon>
        <taxon>Anthracoideaceae</taxon>
        <taxon>Testicularia</taxon>
    </lineage>
</organism>
<dbReference type="InterPro" id="IPR039845">
    <property type="entry name" value="FAM192A"/>
</dbReference>
<feature type="compositionally biased region" description="Low complexity" evidence="3">
    <location>
        <begin position="14"/>
        <end position="27"/>
    </location>
</feature>
<evidence type="ECO:0000256" key="3">
    <source>
        <dbReference type="SAM" id="MobiDB-lite"/>
    </source>
</evidence>
<dbReference type="InParanoid" id="A0A317XHX1"/>
<feature type="non-terminal residue" evidence="5">
    <location>
        <position position="1"/>
    </location>
</feature>
<dbReference type="Proteomes" id="UP000246740">
    <property type="component" value="Unassembled WGS sequence"/>
</dbReference>
<dbReference type="GO" id="GO:0005634">
    <property type="term" value="C:nucleus"/>
    <property type="evidence" value="ECO:0007669"/>
    <property type="project" value="UniProtKB-SubCell"/>
</dbReference>